<comment type="caution">
    <text evidence="1">The sequence shown here is derived from an EMBL/GenBank/DDBJ whole genome shotgun (WGS) entry which is preliminary data.</text>
</comment>
<evidence type="ECO:0000313" key="1">
    <source>
        <dbReference type="EMBL" id="OKO90260.1"/>
    </source>
</evidence>
<accession>A0A1Q5SQL3</accession>
<dbReference type="Proteomes" id="UP000186030">
    <property type="component" value="Unassembled WGS sequence"/>
</dbReference>
<reference evidence="1 2" key="1">
    <citation type="submission" date="2016-11" db="EMBL/GenBank/DDBJ databases">
        <authorList>
            <person name="Kadnikov V."/>
            <person name="Nazina T."/>
        </authorList>
    </citation>
    <scope>NUCLEOTIDE SEQUENCE [LARGE SCALE GENOMIC DNA]</scope>
    <source>
        <strain evidence="1 2">1017</strain>
    </source>
</reference>
<dbReference type="AlphaFoldDB" id="A0A1Q5SQL3"/>
<reference evidence="2" key="2">
    <citation type="submission" date="2017-01" db="EMBL/GenBank/DDBJ databases">
        <title>Genome sequencing and annotation of Geobacillus sp. 1017, a Hydrocarbon-Oxidizing Thermophilic Bacterium Isolated from a Heavy Oil Reservoir (China).</title>
        <authorList>
            <person name="Kadnikov V.V."/>
            <person name="Mardanov A.V."/>
            <person name="Poltaraus A.B."/>
            <person name="Sokolova D.S."/>
            <person name="Semenova E.M."/>
            <person name="Ravin N.V."/>
            <person name="Tourova T.P."/>
            <person name="Nazina T.N."/>
        </authorList>
    </citation>
    <scope>NUCLEOTIDE SEQUENCE [LARGE SCALE GENOMIC DNA]</scope>
    <source>
        <strain evidence="2">1017</strain>
    </source>
</reference>
<dbReference type="EMBL" id="MQMG01000047">
    <property type="protein sequence ID" value="OKO90260.1"/>
    <property type="molecule type" value="Genomic_DNA"/>
</dbReference>
<evidence type="ECO:0000313" key="2">
    <source>
        <dbReference type="Proteomes" id="UP000186030"/>
    </source>
</evidence>
<protein>
    <submittedName>
        <fullName evidence="1">Uncharacterized protein</fullName>
    </submittedName>
</protein>
<sequence length="75" mass="8059">MLQSIHSETNGAFIVHCFAALATSTPATFKINNRKETANALGMTMTNNSHCHQLACISCSTLLSAIYTSPCLAKR</sequence>
<name>A0A1Q5SQL3_9BACL</name>
<organism evidence="1 2">
    <name type="scientific">Geobacillus proteiniphilus</name>
    <dbReference type="NCBI Taxonomy" id="860353"/>
    <lineage>
        <taxon>Bacteria</taxon>
        <taxon>Bacillati</taxon>
        <taxon>Bacillota</taxon>
        <taxon>Bacilli</taxon>
        <taxon>Bacillales</taxon>
        <taxon>Anoxybacillaceae</taxon>
        <taxon>Geobacillus</taxon>
    </lineage>
</organism>
<gene>
    <name evidence="1" type="ORF">BRO54_3097</name>
</gene>
<proteinExistence type="predicted"/>